<dbReference type="GO" id="GO:0010498">
    <property type="term" value="P:proteasomal protein catabolic process"/>
    <property type="evidence" value="ECO:0007669"/>
    <property type="project" value="UniProtKB-UniRule"/>
</dbReference>
<dbReference type="GO" id="GO:0019941">
    <property type="term" value="P:modification-dependent protein catabolic process"/>
    <property type="evidence" value="ECO:0007669"/>
    <property type="project" value="UniProtKB-UniRule"/>
</dbReference>
<comment type="function">
    <text evidence="9">Component of the proteasome core, a large protease complex with broad specificity involved in protein degradation.</text>
</comment>
<dbReference type="EMBL" id="RKQZ01000001">
    <property type="protein sequence ID" value="RPF21172.1"/>
    <property type="molecule type" value="Genomic_DNA"/>
</dbReference>
<dbReference type="OrthoDB" id="5174038at2"/>
<comment type="catalytic activity">
    <reaction evidence="1 9">
        <text>Cleavage of peptide bonds with very broad specificity.</text>
        <dbReference type="EC" id="3.4.25.1"/>
    </reaction>
</comment>
<feature type="propeptide" id="PRO_5018345056" description="Removed in mature form; by autocatalysis" evidence="9">
    <location>
        <begin position="1"/>
        <end position="75"/>
    </location>
</feature>
<comment type="pathway">
    <text evidence="9">Protein degradation; proteasomal Pup-dependent pathway.</text>
</comment>
<reference evidence="12 13" key="1">
    <citation type="submission" date="2018-11" db="EMBL/GenBank/DDBJ databases">
        <title>Sequencing the genomes of 1000 actinobacteria strains.</title>
        <authorList>
            <person name="Klenk H.-P."/>
        </authorList>
    </citation>
    <scope>NUCLEOTIDE SEQUENCE [LARGE SCALE GENOMIC DNA]</scope>
    <source>
        <strain evidence="12 13">DSM 15700</strain>
    </source>
</reference>
<dbReference type="InterPro" id="IPR029055">
    <property type="entry name" value="Ntn_hydrolases_N"/>
</dbReference>
<dbReference type="HAMAP" id="MF_02113_B">
    <property type="entry name" value="Proteasome_B_B"/>
    <property type="match status" value="1"/>
</dbReference>
<dbReference type="RefSeq" id="WP_123814243.1">
    <property type="nucleotide sequence ID" value="NZ_RKQZ01000001.1"/>
</dbReference>
<evidence type="ECO:0000256" key="3">
    <source>
        <dbReference type="ARBA" id="ARBA00022670"/>
    </source>
</evidence>
<evidence type="ECO:0000313" key="12">
    <source>
        <dbReference type="EMBL" id="RPF21172.1"/>
    </source>
</evidence>
<accession>A0A3N4Z792</accession>
<dbReference type="AlphaFoldDB" id="A0A3N4Z792"/>
<evidence type="ECO:0000256" key="6">
    <source>
        <dbReference type="ARBA" id="ARBA00022813"/>
    </source>
</evidence>
<feature type="chain" id="PRO_5023568848" description="Proteasome subunit beta" evidence="9">
    <location>
        <begin position="76"/>
        <end position="312"/>
    </location>
</feature>
<dbReference type="PANTHER" id="PTHR32194">
    <property type="entry name" value="METALLOPROTEASE TLDD"/>
    <property type="match status" value="1"/>
</dbReference>
<evidence type="ECO:0000256" key="11">
    <source>
        <dbReference type="SAM" id="MobiDB-lite"/>
    </source>
</evidence>
<evidence type="ECO:0000256" key="10">
    <source>
        <dbReference type="NCBIfam" id="TIGR03690"/>
    </source>
</evidence>
<feature type="compositionally biased region" description="Gly residues" evidence="11">
    <location>
        <begin position="1"/>
        <end position="13"/>
    </location>
</feature>
<dbReference type="InterPro" id="IPR022483">
    <property type="entry name" value="PSB_actinobac"/>
</dbReference>
<dbReference type="InterPro" id="IPR001353">
    <property type="entry name" value="Proteasome_sua/b"/>
</dbReference>
<name>A0A3N4Z792_9MICO</name>
<evidence type="ECO:0000256" key="7">
    <source>
        <dbReference type="ARBA" id="ARBA00022942"/>
    </source>
</evidence>
<evidence type="ECO:0000256" key="8">
    <source>
        <dbReference type="ARBA" id="ARBA00023145"/>
    </source>
</evidence>
<keyword evidence="5 9" id="KW-0378">Hydrolase</keyword>
<gene>
    <name evidence="9" type="primary">prcB</name>
    <name evidence="12" type="ORF">EDD34_1794</name>
</gene>
<dbReference type="Pfam" id="PF00227">
    <property type="entry name" value="Proteasome"/>
    <property type="match status" value="1"/>
</dbReference>
<sequence>MDGFGGGPHGRGQGRLPDAFLRPGSSSFLEFLAEHAPDRLPGAAVTAGAGPSGYPGAPGAAAGQGGYRSDLSPHATTIVAVTFGAGRPEGGRGTVSGSGGVVMAGDRRATSGPMIASRSMEKVYPADDYSAVGIAGAAGIGIELVKLYQLELEHYEKIEGSLLSLEGKANRLATMLRGNLPMAMQGLTVVPLFAGYDLERGEGRIFSYDPTGGCYEEYEHHGVGSGSLFARGAMKKLWRPGLDAAGAVAVAVEALYDAADDDSATGGPDTVRRIFPVVATVTADGYSRQPDDDVAAVAERIAAERRERGSLA</sequence>
<proteinExistence type="inferred from homology"/>
<dbReference type="PANTHER" id="PTHR32194:SF0">
    <property type="entry name" value="ATP-DEPENDENT PROTEASE SUBUNIT HSLV"/>
    <property type="match status" value="1"/>
</dbReference>
<protein>
    <recommendedName>
        <fullName evidence="9 10">Proteasome subunit beta</fullName>
        <ecNumber evidence="9 10">3.4.25.1</ecNumber>
    </recommendedName>
    <alternativeName>
        <fullName evidence="9">20S proteasome beta subunit</fullName>
    </alternativeName>
    <alternativeName>
        <fullName evidence="9">Proteasome core protein PrcB</fullName>
    </alternativeName>
</protein>
<evidence type="ECO:0000256" key="4">
    <source>
        <dbReference type="ARBA" id="ARBA00022698"/>
    </source>
</evidence>
<keyword evidence="6 9" id="KW-0068">Autocatalytic cleavage</keyword>
<keyword evidence="8 9" id="KW-0865">Zymogen</keyword>
<keyword evidence="4 9" id="KW-0888">Threonine protease</keyword>
<dbReference type="EC" id="3.4.25.1" evidence="9 10"/>
<dbReference type="PROSITE" id="PS51476">
    <property type="entry name" value="PROTEASOME_BETA_2"/>
    <property type="match status" value="1"/>
</dbReference>
<dbReference type="CDD" id="cd01906">
    <property type="entry name" value="proteasome_protease_HslV"/>
    <property type="match status" value="1"/>
</dbReference>
<feature type="active site" description="Nucleophile" evidence="9">
    <location>
        <position position="76"/>
    </location>
</feature>
<comment type="similarity">
    <text evidence="9">Belongs to the peptidase T1B family.</text>
</comment>
<keyword evidence="13" id="KW-1185">Reference proteome</keyword>
<dbReference type="UniPathway" id="UPA00997"/>
<dbReference type="Gene3D" id="3.60.20.10">
    <property type="entry name" value="Glutamine Phosphoribosylpyrophosphate, subunit 1, domain 1"/>
    <property type="match status" value="1"/>
</dbReference>
<evidence type="ECO:0000256" key="2">
    <source>
        <dbReference type="ARBA" id="ARBA00022490"/>
    </source>
</evidence>
<organism evidence="12 13">
    <name type="scientific">Myceligenerans xiligouense</name>
    <dbReference type="NCBI Taxonomy" id="253184"/>
    <lineage>
        <taxon>Bacteria</taxon>
        <taxon>Bacillati</taxon>
        <taxon>Actinomycetota</taxon>
        <taxon>Actinomycetes</taxon>
        <taxon>Micrococcales</taxon>
        <taxon>Promicromonosporaceae</taxon>
        <taxon>Myceligenerans</taxon>
    </lineage>
</organism>
<comment type="activity regulation">
    <text evidence="9">The formation of the proteasomal ATPase ARC-20S proteasome complex, likely via the docking of the C-termini of ARC into the intersubunit pockets in the alpha-rings, may trigger opening of the gate for substrate entry. Interconversion between the open-gate and close-gate conformations leads to a dynamic regulation of the 20S proteasome proteolysis activity.</text>
</comment>
<dbReference type="NCBIfam" id="TIGR03690">
    <property type="entry name" value="20S_bact_beta"/>
    <property type="match status" value="1"/>
</dbReference>
<evidence type="ECO:0000313" key="13">
    <source>
        <dbReference type="Proteomes" id="UP000280501"/>
    </source>
</evidence>
<dbReference type="GO" id="GO:0004298">
    <property type="term" value="F:threonine-type endopeptidase activity"/>
    <property type="evidence" value="ECO:0007669"/>
    <property type="project" value="UniProtKB-UniRule"/>
</dbReference>
<dbReference type="SUPFAM" id="SSF56235">
    <property type="entry name" value="N-terminal nucleophile aminohydrolases (Ntn hydrolases)"/>
    <property type="match status" value="1"/>
</dbReference>
<comment type="subunit">
    <text evidence="9">The 20S proteasome core is composed of 14 alpha and 14 beta subunits that assemble into four stacked heptameric rings, resulting in a barrel-shaped structure. The two inner rings, each composed of seven catalytic beta subunits, are sandwiched by two outer rings, each composed of seven alpha subunits. The catalytic chamber with the active sites is on the inside of the barrel. Has a gated structure, the ends of the cylinder being occluded by the N-termini of the alpha-subunits. Is capped by the proteasome-associated ATPase, ARC.</text>
</comment>
<dbReference type="GO" id="GO:0005737">
    <property type="term" value="C:cytoplasm"/>
    <property type="evidence" value="ECO:0007669"/>
    <property type="project" value="UniProtKB-SubCell"/>
</dbReference>
<keyword evidence="2 9" id="KW-0963">Cytoplasm</keyword>
<comment type="subcellular location">
    <subcellularLocation>
        <location evidence="9">Cytoplasm</location>
    </subcellularLocation>
</comment>
<evidence type="ECO:0000256" key="5">
    <source>
        <dbReference type="ARBA" id="ARBA00022801"/>
    </source>
</evidence>
<dbReference type="InterPro" id="IPR023333">
    <property type="entry name" value="Proteasome_suB-type"/>
</dbReference>
<feature type="region of interest" description="Disordered" evidence="11">
    <location>
        <begin position="1"/>
        <end position="20"/>
    </location>
</feature>
<comment type="caution">
    <text evidence="12">The sequence shown here is derived from an EMBL/GenBank/DDBJ whole genome shotgun (WGS) entry which is preliminary data.</text>
</comment>
<keyword evidence="7 9" id="KW-0647">Proteasome</keyword>
<keyword evidence="3 9" id="KW-0645">Protease</keyword>
<evidence type="ECO:0000256" key="9">
    <source>
        <dbReference type="HAMAP-Rule" id="MF_02113"/>
    </source>
</evidence>
<dbReference type="GO" id="GO:0019774">
    <property type="term" value="C:proteasome core complex, beta-subunit complex"/>
    <property type="evidence" value="ECO:0007669"/>
    <property type="project" value="UniProtKB-UniRule"/>
</dbReference>
<evidence type="ECO:0000256" key="1">
    <source>
        <dbReference type="ARBA" id="ARBA00001198"/>
    </source>
</evidence>
<dbReference type="Proteomes" id="UP000280501">
    <property type="component" value="Unassembled WGS sequence"/>
</dbReference>